<keyword evidence="4 10" id="KW-0378">Hydrolase</keyword>
<keyword evidence="7 10" id="KW-0456">Lyase</keyword>
<evidence type="ECO:0000313" key="13">
    <source>
        <dbReference type="EMBL" id="KEQ02461.1"/>
    </source>
</evidence>
<keyword evidence="14" id="KW-1185">Reference proteome</keyword>
<dbReference type="GO" id="GO:0005737">
    <property type="term" value="C:cytoplasm"/>
    <property type="evidence" value="ECO:0007669"/>
    <property type="project" value="UniProtKB-SubCell"/>
</dbReference>
<evidence type="ECO:0000256" key="5">
    <source>
        <dbReference type="ARBA" id="ARBA00022962"/>
    </source>
</evidence>
<name>A0A922NWT4_9HYPH</name>
<accession>A0A922NWT4</accession>
<dbReference type="Gene3D" id="3.40.50.880">
    <property type="match status" value="1"/>
</dbReference>
<keyword evidence="3 10" id="KW-0028">Amino-acid biosynthesis</keyword>
<organism evidence="13 14">
    <name type="scientific">Pseudorhizobium pelagicum</name>
    <dbReference type="NCBI Taxonomy" id="1509405"/>
    <lineage>
        <taxon>Bacteria</taxon>
        <taxon>Pseudomonadati</taxon>
        <taxon>Pseudomonadota</taxon>
        <taxon>Alphaproteobacteria</taxon>
        <taxon>Hyphomicrobiales</taxon>
        <taxon>Rhizobiaceae</taxon>
        <taxon>Rhizobium/Agrobacterium group</taxon>
        <taxon>Pseudorhizobium</taxon>
    </lineage>
</organism>
<evidence type="ECO:0000256" key="1">
    <source>
        <dbReference type="ARBA" id="ARBA00005091"/>
    </source>
</evidence>
<evidence type="ECO:0000256" key="9">
    <source>
        <dbReference type="ARBA" id="ARBA00049534"/>
    </source>
</evidence>
<dbReference type="GO" id="GO:0016829">
    <property type="term" value="F:lyase activity"/>
    <property type="evidence" value="ECO:0007669"/>
    <property type="project" value="UniProtKB-KW"/>
</dbReference>
<proteinExistence type="inferred from homology"/>
<evidence type="ECO:0000259" key="12">
    <source>
        <dbReference type="Pfam" id="PF00117"/>
    </source>
</evidence>
<dbReference type="InterPro" id="IPR017926">
    <property type="entry name" value="GATASE"/>
</dbReference>
<comment type="caution">
    <text evidence="13">The sequence shown here is derived from an EMBL/GenBank/DDBJ whole genome shotgun (WGS) entry which is preliminary data.</text>
</comment>
<sequence length="205" mass="22344">MITIVDYGMGNLGAIVNMLEFLGYDAVMTADPLEISKASKLILPGVGAFDRAMLNLRRLGFVEPLEHAAFERKVPTLGLCLGMHLLGRGSAEGNGEPGLGWVAADTLRIDWAAEHGLKVPHVGWNSVSPVAGTPLFAESAEKPRFYFVHSYYMQCDDRGPVAATCTYGREFCCAVSQANIHGVQFHPEKSHKHGLALLKTFAEWN</sequence>
<dbReference type="EC" id="3.5.1.2" evidence="10"/>
<evidence type="ECO:0000256" key="4">
    <source>
        <dbReference type="ARBA" id="ARBA00022801"/>
    </source>
</evidence>
<dbReference type="PANTHER" id="PTHR42701">
    <property type="entry name" value="IMIDAZOLE GLYCEROL PHOSPHATE SYNTHASE SUBUNIT HISH"/>
    <property type="match status" value="1"/>
</dbReference>
<dbReference type="EMBL" id="JOKJ01000052">
    <property type="protein sequence ID" value="KEQ02461.1"/>
    <property type="molecule type" value="Genomic_DNA"/>
</dbReference>
<dbReference type="OrthoDB" id="9807137at2"/>
<dbReference type="CDD" id="cd01748">
    <property type="entry name" value="GATase1_IGP_Synthase"/>
    <property type="match status" value="1"/>
</dbReference>
<feature type="domain" description="Glutamine amidotransferase" evidence="12">
    <location>
        <begin position="4"/>
        <end position="200"/>
    </location>
</feature>
<dbReference type="EC" id="4.3.2.10" evidence="10"/>
<comment type="catalytic activity">
    <reaction evidence="9 10">
        <text>L-glutamine + H2O = L-glutamate + NH4(+)</text>
        <dbReference type="Rhea" id="RHEA:15889"/>
        <dbReference type="ChEBI" id="CHEBI:15377"/>
        <dbReference type="ChEBI" id="CHEBI:28938"/>
        <dbReference type="ChEBI" id="CHEBI:29985"/>
        <dbReference type="ChEBI" id="CHEBI:58359"/>
        <dbReference type="EC" id="3.5.1.2"/>
    </reaction>
</comment>
<dbReference type="GO" id="GO:0004359">
    <property type="term" value="F:glutaminase activity"/>
    <property type="evidence" value="ECO:0007669"/>
    <property type="project" value="UniProtKB-EC"/>
</dbReference>
<dbReference type="PIRSF" id="PIRSF000495">
    <property type="entry name" value="Amidotransf_hisH"/>
    <property type="match status" value="1"/>
</dbReference>
<dbReference type="RefSeq" id="WP_037169812.1">
    <property type="nucleotide sequence ID" value="NZ_JOKI01000048.1"/>
</dbReference>
<comment type="pathway">
    <text evidence="1 10">Amino-acid biosynthesis; L-histidine biosynthesis; L-histidine from 5-phospho-alpha-D-ribose 1-diphosphate: step 5/9.</text>
</comment>
<keyword evidence="10" id="KW-0963">Cytoplasm</keyword>
<comment type="catalytic activity">
    <reaction evidence="8 10">
        <text>5-[(5-phospho-1-deoxy-D-ribulos-1-ylimino)methylamino]-1-(5-phospho-beta-D-ribosyl)imidazole-4-carboxamide + L-glutamine = D-erythro-1-(imidazol-4-yl)glycerol 3-phosphate + 5-amino-1-(5-phospho-beta-D-ribosyl)imidazole-4-carboxamide + L-glutamate + H(+)</text>
        <dbReference type="Rhea" id="RHEA:24793"/>
        <dbReference type="ChEBI" id="CHEBI:15378"/>
        <dbReference type="ChEBI" id="CHEBI:29985"/>
        <dbReference type="ChEBI" id="CHEBI:58278"/>
        <dbReference type="ChEBI" id="CHEBI:58359"/>
        <dbReference type="ChEBI" id="CHEBI:58475"/>
        <dbReference type="ChEBI" id="CHEBI:58525"/>
        <dbReference type="EC" id="4.3.2.10"/>
    </reaction>
</comment>
<evidence type="ECO:0000256" key="11">
    <source>
        <dbReference type="PIRSR" id="PIRSR000495-1"/>
    </source>
</evidence>
<dbReference type="HAMAP" id="MF_00278">
    <property type="entry name" value="HisH"/>
    <property type="match status" value="1"/>
</dbReference>
<dbReference type="InterPro" id="IPR010139">
    <property type="entry name" value="Imidazole-glycPsynth_HisH"/>
</dbReference>
<evidence type="ECO:0000256" key="6">
    <source>
        <dbReference type="ARBA" id="ARBA00023102"/>
    </source>
</evidence>
<dbReference type="GO" id="GO:0000105">
    <property type="term" value="P:L-histidine biosynthetic process"/>
    <property type="evidence" value="ECO:0007669"/>
    <property type="project" value="UniProtKB-UniRule"/>
</dbReference>
<dbReference type="NCBIfam" id="TIGR01855">
    <property type="entry name" value="IMP_synth_hisH"/>
    <property type="match status" value="1"/>
</dbReference>
<dbReference type="PROSITE" id="PS51273">
    <property type="entry name" value="GATASE_TYPE_1"/>
    <property type="match status" value="1"/>
</dbReference>
<evidence type="ECO:0000256" key="8">
    <source>
        <dbReference type="ARBA" id="ARBA00047838"/>
    </source>
</evidence>
<evidence type="ECO:0000256" key="10">
    <source>
        <dbReference type="HAMAP-Rule" id="MF_00278"/>
    </source>
</evidence>
<dbReference type="SUPFAM" id="SSF52317">
    <property type="entry name" value="Class I glutamine amidotransferase-like"/>
    <property type="match status" value="1"/>
</dbReference>
<evidence type="ECO:0000256" key="3">
    <source>
        <dbReference type="ARBA" id="ARBA00022605"/>
    </source>
</evidence>
<gene>
    <name evidence="10" type="primary">hisH</name>
    <name evidence="13" type="ORF">GV68_21905</name>
</gene>
<keyword evidence="5 10" id="KW-0315">Glutamine amidotransferase</keyword>
<dbReference type="InterPro" id="IPR029062">
    <property type="entry name" value="Class_I_gatase-like"/>
</dbReference>
<evidence type="ECO:0000256" key="2">
    <source>
        <dbReference type="ARBA" id="ARBA00011152"/>
    </source>
</evidence>
<dbReference type="AlphaFoldDB" id="A0A922NWT4"/>
<dbReference type="PANTHER" id="PTHR42701:SF1">
    <property type="entry name" value="IMIDAZOLE GLYCEROL PHOSPHATE SYNTHASE SUBUNIT HISH"/>
    <property type="match status" value="1"/>
</dbReference>
<dbReference type="Pfam" id="PF00117">
    <property type="entry name" value="GATase"/>
    <property type="match status" value="1"/>
</dbReference>
<comment type="subcellular location">
    <subcellularLocation>
        <location evidence="10">Cytoplasm</location>
    </subcellularLocation>
</comment>
<protein>
    <recommendedName>
        <fullName evidence="10">Imidazole glycerol phosphate synthase subunit HisH</fullName>
        <ecNumber evidence="10">4.3.2.10</ecNumber>
    </recommendedName>
    <alternativeName>
        <fullName evidence="10">IGP synthase glutaminase subunit</fullName>
        <ecNumber evidence="10">3.5.1.2</ecNumber>
    </alternativeName>
    <alternativeName>
        <fullName evidence="10">IGP synthase subunit HisH</fullName>
    </alternativeName>
    <alternativeName>
        <fullName evidence="10">ImGP synthase subunit HisH</fullName>
        <shortName evidence="10">IGPS subunit HisH</shortName>
    </alternativeName>
</protein>
<comment type="subunit">
    <text evidence="2 10">Heterodimer of HisH and HisF.</text>
</comment>
<reference evidence="13 14" key="1">
    <citation type="submission" date="2014-06" db="EMBL/GenBank/DDBJ databases">
        <title>Rhizobium pelagicum/R2-400B4.</title>
        <authorList>
            <person name="Kimes N.E."/>
            <person name="Lopez-Perez M."/>
        </authorList>
    </citation>
    <scope>NUCLEOTIDE SEQUENCE [LARGE SCALE GENOMIC DNA]</scope>
    <source>
        <strain evidence="13 14">R2-400B4</strain>
    </source>
</reference>
<feature type="active site" evidence="10 11">
    <location>
        <position position="186"/>
    </location>
</feature>
<evidence type="ECO:0000256" key="7">
    <source>
        <dbReference type="ARBA" id="ARBA00023239"/>
    </source>
</evidence>
<feature type="active site" evidence="10 11">
    <location>
        <position position="188"/>
    </location>
</feature>
<evidence type="ECO:0000313" key="14">
    <source>
        <dbReference type="Proteomes" id="UP000052167"/>
    </source>
</evidence>
<comment type="function">
    <text evidence="10">IGPS catalyzes the conversion of PRFAR and glutamine to IGP, AICAR and glutamate. The HisH subunit catalyzes the hydrolysis of glutamine to glutamate and ammonia as part of the synthesis of IGP and AICAR. The resulting ammonia molecule is channeled to the active site of HisF.</text>
</comment>
<feature type="active site" description="Nucleophile" evidence="10 11">
    <location>
        <position position="80"/>
    </location>
</feature>
<dbReference type="Proteomes" id="UP000052167">
    <property type="component" value="Unassembled WGS sequence"/>
</dbReference>
<keyword evidence="6 10" id="KW-0368">Histidine biosynthesis</keyword>
<dbReference type="GO" id="GO:0000107">
    <property type="term" value="F:imidazoleglycerol-phosphate synthase activity"/>
    <property type="evidence" value="ECO:0007669"/>
    <property type="project" value="UniProtKB-UniRule"/>
</dbReference>